<dbReference type="InterPro" id="IPR001460">
    <property type="entry name" value="PCN-bd_Tpept"/>
</dbReference>
<gene>
    <name evidence="18" type="primary">mrdA</name>
    <name evidence="18" type="ordered locus">Acin_0309</name>
</gene>
<keyword evidence="6" id="KW-0645">Protease</keyword>
<dbReference type="Gene3D" id="3.40.710.10">
    <property type="entry name" value="DD-peptidase/beta-lactamase superfamily"/>
    <property type="match status" value="1"/>
</dbReference>
<protein>
    <submittedName>
        <fullName evidence="18">Penicillin-binding protein 2</fullName>
    </submittedName>
</protein>
<evidence type="ECO:0000256" key="1">
    <source>
        <dbReference type="ARBA" id="ARBA00004167"/>
    </source>
</evidence>
<dbReference type="InterPro" id="IPR050515">
    <property type="entry name" value="Beta-lactam/transpept"/>
</dbReference>
<keyword evidence="4" id="KW-1003">Cell membrane</keyword>
<evidence type="ECO:0000256" key="13">
    <source>
        <dbReference type="ARBA" id="ARBA00023316"/>
    </source>
</evidence>
<evidence type="ECO:0000256" key="9">
    <source>
        <dbReference type="ARBA" id="ARBA00022960"/>
    </source>
</evidence>
<dbReference type="InterPro" id="IPR012338">
    <property type="entry name" value="Beta-lactam/transpept-like"/>
</dbReference>
<dbReference type="Pfam" id="PF00905">
    <property type="entry name" value="Transpeptidase"/>
    <property type="match status" value="1"/>
</dbReference>
<keyword evidence="13" id="KW-0961">Cell wall biogenesis/degradation</keyword>
<dbReference type="GO" id="GO:0071555">
    <property type="term" value="P:cell wall organization"/>
    <property type="evidence" value="ECO:0007669"/>
    <property type="project" value="UniProtKB-KW"/>
</dbReference>
<evidence type="ECO:0000256" key="2">
    <source>
        <dbReference type="ARBA" id="ARBA00004236"/>
    </source>
</evidence>
<dbReference type="NCBIfam" id="TIGR03423">
    <property type="entry name" value="pbp2_mrdA"/>
    <property type="match status" value="1"/>
</dbReference>
<dbReference type="AlphaFoldDB" id="G4Q824"/>
<feature type="domain" description="Penicillin-binding protein dimerisation" evidence="17">
    <location>
        <begin position="59"/>
        <end position="227"/>
    </location>
</feature>
<name>G4Q824_ACIIR</name>
<dbReference type="GO" id="GO:0009002">
    <property type="term" value="F:serine-type D-Ala-D-Ala carboxypeptidase activity"/>
    <property type="evidence" value="ECO:0007669"/>
    <property type="project" value="InterPro"/>
</dbReference>
<dbReference type="GO" id="GO:0071972">
    <property type="term" value="F:peptidoglycan L,D-transpeptidase activity"/>
    <property type="evidence" value="ECO:0007669"/>
    <property type="project" value="TreeGrafter"/>
</dbReference>
<sequence>MRKDTIVLNKKYAYRLEFMLVASALIVFFLIGRMFYLQIIKGSYYSRQAEGNRTRYTRILAPRGIIYDCNGEELANNQPGFMVSLAHRNTGYRDETIERLSELVHIPVDKIKETINLHGGSAEPIRIVRNAPPDVVAKVEENLRYLPDVMIEVQPVRTYPNKELAVHALGYVGEVSEYEIEQGVYENLKAGDIIGKFGLESYYDKYLRGTDGSYREEVDVNGRVIQVMDKVEPKPGQGLVLTIDAKLQRITEAAVDRQLKAIGARGAAVVVLDPNNGEIKALVSRPGFDPNWFVNGISEKNWNYINTDPFHPMTDKAIAGEYPPGSTFKIVTGSAALEEKKVTPDELIFDSGRHWLVDMRNAGGEALGWINFKRALSASDNVYFYEMGNRLGIDLLDQYAEKFGFGKKTGIDLHGEASGLIATPAYKKKVFEDEWYLGDTFNTAIGQGFTLATPMQVAEMLAAVATDGKRYKPHLVSKIINDDGSVAERFEPQEEGSLPVSQKTLDLIQDGLRAVTEEGGTASALKSLPVDVAGKTGTAENPHGRDHGWFIAYAPAKNPSLVVVCVVEQGSYGSVSAAPIVQSILEYAFTTPGVKKPGSGSSKDKTTPKKKG</sequence>
<keyword evidence="10" id="KW-0573">Peptidoglycan synthesis</keyword>
<evidence type="ECO:0000256" key="15">
    <source>
        <dbReference type="SAM" id="Phobius"/>
    </source>
</evidence>
<dbReference type="eggNOG" id="COG0768">
    <property type="taxonomic scope" value="Bacteria"/>
</dbReference>
<evidence type="ECO:0000256" key="5">
    <source>
        <dbReference type="ARBA" id="ARBA00022519"/>
    </source>
</evidence>
<feature type="domain" description="Penicillin-binding protein transpeptidase" evidence="16">
    <location>
        <begin position="268"/>
        <end position="586"/>
    </location>
</feature>
<feature type="compositionally biased region" description="Basic and acidic residues" evidence="14">
    <location>
        <begin position="602"/>
        <end position="612"/>
    </location>
</feature>
<dbReference type="InterPro" id="IPR005311">
    <property type="entry name" value="PBP_dimer"/>
</dbReference>
<dbReference type="PATRIC" id="fig|568816.4.peg.303"/>
<dbReference type="STRING" id="568816.Acin_0309"/>
<keyword evidence="5" id="KW-0997">Cell inner membrane</keyword>
<dbReference type="SUPFAM" id="SSF56601">
    <property type="entry name" value="beta-lactamase/transpeptidase-like"/>
    <property type="match status" value="1"/>
</dbReference>
<feature type="transmembrane region" description="Helical" evidence="15">
    <location>
        <begin position="12"/>
        <end position="36"/>
    </location>
</feature>
<dbReference type="Proteomes" id="UP000007093">
    <property type="component" value="Chromosome"/>
</dbReference>
<keyword evidence="11 15" id="KW-1133">Transmembrane helix</keyword>
<dbReference type="GO" id="GO:0005886">
    <property type="term" value="C:plasma membrane"/>
    <property type="evidence" value="ECO:0007669"/>
    <property type="project" value="UniProtKB-SubCell"/>
</dbReference>
<dbReference type="PANTHER" id="PTHR30627:SF2">
    <property type="entry name" value="PEPTIDOGLYCAN D,D-TRANSPEPTIDASE MRDA"/>
    <property type="match status" value="1"/>
</dbReference>
<evidence type="ECO:0000256" key="11">
    <source>
        <dbReference type="ARBA" id="ARBA00022989"/>
    </source>
</evidence>
<organism evidence="18 19">
    <name type="scientific">Acidaminococcus intestini (strain RyC-MR95)</name>
    <dbReference type="NCBI Taxonomy" id="568816"/>
    <lineage>
        <taxon>Bacteria</taxon>
        <taxon>Bacillati</taxon>
        <taxon>Bacillota</taxon>
        <taxon>Negativicutes</taxon>
        <taxon>Acidaminococcales</taxon>
        <taxon>Acidaminococcaceae</taxon>
        <taxon>Acidaminococcus</taxon>
    </lineage>
</organism>
<accession>G4Q824</accession>
<keyword evidence="8" id="KW-0378">Hydrolase</keyword>
<dbReference type="Pfam" id="PF03717">
    <property type="entry name" value="PBP_dimer"/>
    <property type="match status" value="1"/>
</dbReference>
<dbReference type="GO" id="GO:0009252">
    <property type="term" value="P:peptidoglycan biosynthetic process"/>
    <property type="evidence" value="ECO:0007669"/>
    <property type="project" value="UniProtKB-KW"/>
</dbReference>
<evidence type="ECO:0000259" key="17">
    <source>
        <dbReference type="Pfam" id="PF03717"/>
    </source>
</evidence>
<dbReference type="GO" id="GO:0008658">
    <property type="term" value="F:penicillin binding"/>
    <property type="evidence" value="ECO:0007669"/>
    <property type="project" value="InterPro"/>
</dbReference>
<dbReference type="EMBL" id="CP003058">
    <property type="protein sequence ID" value="AEQ21553.1"/>
    <property type="molecule type" value="Genomic_DNA"/>
</dbReference>
<comment type="subcellular location">
    <subcellularLocation>
        <location evidence="2">Cell membrane</location>
    </subcellularLocation>
    <subcellularLocation>
        <location evidence="1">Membrane</location>
        <topology evidence="1">Single-pass membrane protein</topology>
    </subcellularLocation>
</comment>
<dbReference type="HOGENOM" id="CLU_009289_1_2_9"/>
<dbReference type="InParanoid" id="G4Q824"/>
<keyword evidence="19" id="KW-1185">Reference proteome</keyword>
<keyword evidence="7 15" id="KW-0812">Transmembrane</keyword>
<dbReference type="Gene3D" id="3.30.1390.30">
    <property type="entry name" value="Penicillin-binding protein 2a, domain 3"/>
    <property type="match status" value="1"/>
</dbReference>
<evidence type="ECO:0000256" key="10">
    <source>
        <dbReference type="ARBA" id="ARBA00022984"/>
    </source>
</evidence>
<proteinExistence type="inferred from homology"/>
<dbReference type="GO" id="GO:0006508">
    <property type="term" value="P:proteolysis"/>
    <property type="evidence" value="ECO:0007669"/>
    <property type="project" value="UniProtKB-KW"/>
</dbReference>
<evidence type="ECO:0000256" key="6">
    <source>
        <dbReference type="ARBA" id="ARBA00022670"/>
    </source>
</evidence>
<evidence type="ECO:0000256" key="14">
    <source>
        <dbReference type="SAM" id="MobiDB-lite"/>
    </source>
</evidence>
<dbReference type="Gene3D" id="3.90.1310.10">
    <property type="entry name" value="Penicillin-binding protein 2a (Domain 2)"/>
    <property type="match status" value="1"/>
</dbReference>
<comment type="similarity">
    <text evidence="3">Belongs to the transpeptidase family.</text>
</comment>
<dbReference type="InterPro" id="IPR036138">
    <property type="entry name" value="PBP_dimer_sf"/>
</dbReference>
<dbReference type="PANTHER" id="PTHR30627">
    <property type="entry name" value="PEPTIDOGLYCAN D,D-TRANSPEPTIDASE"/>
    <property type="match status" value="1"/>
</dbReference>
<evidence type="ECO:0000259" key="16">
    <source>
        <dbReference type="Pfam" id="PF00905"/>
    </source>
</evidence>
<dbReference type="SUPFAM" id="SSF56519">
    <property type="entry name" value="Penicillin binding protein dimerisation domain"/>
    <property type="match status" value="1"/>
</dbReference>
<evidence type="ECO:0000256" key="7">
    <source>
        <dbReference type="ARBA" id="ARBA00022692"/>
    </source>
</evidence>
<dbReference type="GO" id="GO:0008360">
    <property type="term" value="P:regulation of cell shape"/>
    <property type="evidence" value="ECO:0007669"/>
    <property type="project" value="UniProtKB-KW"/>
</dbReference>
<dbReference type="KEGG" id="ain:Acin_0309"/>
<reference evidence="18 19" key="1">
    <citation type="journal article" date="2011" name="J. Bacteriol.">
        <title>Complete genome sequence of Acidaminococcus intestini RYC-MR95, a Gram-negative bacterium from the phylum Firmicutes.</title>
        <authorList>
            <person name="D'Auria G."/>
            <person name="Galan J.C."/>
            <person name="Rodriguez-Alcayna M."/>
            <person name="Moya A."/>
            <person name="Baquero F."/>
            <person name="Latorre A."/>
        </authorList>
    </citation>
    <scope>NUCLEOTIDE SEQUENCE [LARGE SCALE GENOMIC DNA]</scope>
    <source>
        <strain evidence="18 19">RyC-MR95</strain>
    </source>
</reference>
<evidence type="ECO:0000313" key="19">
    <source>
        <dbReference type="Proteomes" id="UP000007093"/>
    </source>
</evidence>
<evidence type="ECO:0000313" key="18">
    <source>
        <dbReference type="EMBL" id="AEQ21553.1"/>
    </source>
</evidence>
<evidence type="ECO:0000256" key="3">
    <source>
        <dbReference type="ARBA" id="ARBA00007171"/>
    </source>
</evidence>
<keyword evidence="9" id="KW-0133">Cell shape</keyword>
<dbReference type="InterPro" id="IPR017790">
    <property type="entry name" value="Penicillin-binding_protein_2"/>
</dbReference>
<evidence type="ECO:0000256" key="12">
    <source>
        <dbReference type="ARBA" id="ARBA00023136"/>
    </source>
</evidence>
<evidence type="ECO:0000256" key="8">
    <source>
        <dbReference type="ARBA" id="ARBA00022801"/>
    </source>
</evidence>
<feature type="region of interest" description="Disordered" evidence="14">
    <location>
        <begin position="592"/>
        <end position="612"/>
    </location>
</feature>
<evidence type="ECO:0000256" key="4">
    <source>
        <dbReference type="ARBA" id="ARBA00022475"/>
    </source>
</evidence>
<keyword evidence="12 15" id="KW-0472">Membrane</keyword>